<dbReference type="Gene3D" id="3.40.50.300">
    <property type="entry name" value="P-loop containing nucleotide triphosphate hydrolases"/>
    <property type="match status" value="1"/>
</dbReference>
<dbReference type="PANTHER" id="PTHR22878">
    <property type="entry name" value="DYNEIN HEAVY CHAIN 6, AXONEMAL-LIKE-RELATED"/>
    <property type="match status" value="1"/>
</dbReference>
<protein>
    <recommendedName>
        <fullName evidence="2">Dynein heavy chain AAA module D4 domain-containing protein</fullName>
    </recommendedName>
</protein>
<evidence type="ECO:0000313" key="4">
    <source>
        <dbReference type="Proteomes" id="UP001497623"/>
    </source>
</evidence>
<evidence type="ECO:0000259" key="2">
    <source>
        <dbReference type="Pfam" id="PF12780"/>
    </source>
</evidence>
<organism evidence="3 4">
    <name type="scientific">Meganyctiphanes norvegica</name>
    <name type="common">Northern krill</name>
    <name type="synonym">Thysanopoda norvegica</name>
    <dbReference type="NCBI Taxonomy" id="48144"/>
    <lineage>
        <taxon>Eukaryota</taxon>
        <taxon>Metazoa</taxon>
        <taxon>Ecdysozoa</taxon>
        <taxon>Arthropoda</taxon>
        <taxon>Crustacea</taxon>
        <taxon>Multicrustacea</taxon>
        <taxon>Malacostraca</taxon>
        <taxon>Eumalacostraca</taxon>
        <taxon>Eucarida</taxon>
        <taxon>Euphausiacea</taxon>
        <taxon>Euphausiidae</taxon>
        <taxon>Meganyctiphanes</taxon>
    </lineage>
</organism>
<sequence>MAKIGYSDIVHAKERRVKEEQKDLFWCDVNRAGKDWSNSSCLHVMAAVLRIRARQFPAIISCTTIDWFHEWPKEALVSVSQSFLANCPELPVELHDTVSNYMAHFHTSVNEVS</sequence>
<feature type="non-terminal residue" evidence="3">
    <location>
        <position position="113"/>
    </location>
</feature>
<feature type="domain" description="Dynein heavy chain AAA module D4" evidence="2">
    <location>
        <begin position="14"/>
        <end position="113"/>
    </location>
</feature>
<gene>
    <name evidence="3" type="ORF">MNOR_LOCUS22277</name>
</gene>
<dbReference type="InterPro" id="IPR026983">
    <property type="entry name" value="DHC"/>
</dbReference>
<dbReference type="GO" id="GO:0030286">
    <property type="term" value="C:dynein complex"/>
    <property type="evidence" value="ECO:0007669"/>
    <property type="project" value="InterPro"/>
</dbReference>
<keyword evidence="4" id="KW-1185">Reference proteome</keyword>
<dbReference type="EMBL" id="CAXKWB010018607">
    <property type="protein sequence ID" value="CAL4121106.1"/>
    <property type="molecule type" value="Genomic_DNA"/>
</dbReference>
<dbReference type="AlphaFoldDB" id="A0AAV2R965"/>
<accession>A0AAV2R965</accession>
<dbReference type="GO" id="GO:0045505">
    <property type="term" value="F:dynein intermediate chain binding"/>
    <property type="evidence" value="ECO:0007669"/>
    <property type="project" value="InterPro"/>
</dbReference>
<dbReference type="Proteomes" id="UP001497623">
    <property type="component" value="Unassembled WGS sequence"/>
</dbReference>
<comment type="similarity">
    <text evidence="1">Belongs to the dynein heavy chain family.</text>
</comment>
<proteinExistence type="inferred from homology"/>
<dbReference type="Pfam" id="PF12780">
    <property type="entry name" value="AAA_8"/>
    <property type="match status" value="1"/>
</dbReference>
<dbReference type="GO" id="GO:0007018">
    <property type="term" value="P:microtubule-based movement"/>
    <property type="evidence" value="ECO:0007669"/>
    <property type="project" value="InterPro"/>
</dbReference>
<evidence type="ECO:0000256" key="1">
    <source>
        <dbReference type="ARBA" id="ARBA00008887"/>
    </source>
</evidence>
<evidence type="ECO:0000313" key="3">
    <source>
        <dbReference type="EMBL" id="CAL4121106.1"/>
    </source>
</evidence>
<reference evidence="3 4" key="1">
    <citation type="submission" date="2024-05" db="EMBL/GenBank/DDBJ databases">
        <authorList>
            <person name="Wallberg A."/>
        </authorList>
    </citation>
    <scope>NUCLEOTIDE SEQUENCE [LARGE SCALE GENOMIC DNA]</scope>
</reference>
<comment type="caution">
    <text evidence="3">The sequence shown here is derived from an EMBL/GenBank/DDBJ whole genome shotgun (WGS) entry which is preliminary data.</text>
</comment>
<name>A0AAV2R965_MEGNR</name>
<dbReference type="InterPro" id="IPR027417">
    <property type="entry name" value="P-loop_NTPase"/>
</dbReference>
<dbReference type="GO" id="GO:0051959">
    <property type="term" value="F:dynein light intermediate chain binding"/>
    <property type="evidence" value="ECO:0007669"/>
    <property type="project" value="InterPro"/>
</dbReference>
<dbReference type="InterPro" id="IPR024317">
    <property type="entry name" value="Dynein_heavy_chain_D4_dom"/>
</dbReference>